<geneLocation type="plasmid" evidence="4">
    <name>II</name>
</geneLocation>
<dbReference type="GeneID" id="24260990"/>
<dbReference type="eggNOG" id="COG2375">
    <property type="taxonomic scope" value="Bacteria"/>
</dbReference>
<reference evidence="4" key="1">
    <citation type="journal article" date="2014" name="BMC Genomics">
        <title>Genome sequencing of two Neorhizobium galegae strains reveals a noeT gene responsible for the unusual acetylation of the nodulation factors.</title>
        <authorList>
            <person name="Osterman J."/>
            <person name="Marsh J."/>
            <person name="Laine P.K."/>
            <person name="Zeng Z."/>
            <person name="Alatalo E."/>
            <person name="Sullivan J.T."/>
            <person name="Young J.P."/>
            <person name="Thomas-Oates J."/>
            <person name="Paulin L."/>
            <person name="Lindstrom K."/>
        </authorList>
    </citation>
    <scope>NUCLEOTIDE SEQUENCE [LARGE SCALE GENOMIC DNA]</scope>
    <source>
        <strain evidence="4">HAMBI 540</strain>
    </source>
</reference>
<organism evidence="3 4">
    <name type="scientific">Neorhizobium galegae bv. orientalis str. HAMBI 540</name>
    <dbReference type="NCBI Taxonomy" id="1028800"/>
    <lineage>
        <taxon>Bacteria</taxon>
        <taxon>Pseudomonadati</taxon>
        <taxon>Pseudomonadota</taxon>
        <taxon>Alphaproteobacteria</taxon>
        <taxon>Hyphomicrobiales</taxon>
        <taxon>Rhizobiaceae</taxon>
        <taxon>Rhizobium/Agrobacterium group</taxon>
        <taxon>Neorhizobium</taxon>
    </lineage>
</organism>
<evidence type="ECO:0000256" key="1">
    <source>
        <dbReference type="ARBA" id="ARBA00035644"/>
    </source>
</evidence>
<dbReference type="EMBL" id="HG938354">
    <property type="protein sequence ID" value="CDN52305.1"/>
    <property type="molecule type" value="Genomic_DNA"/>
</dbReference>
<dbReference type="RefSeq" id="WP_041366147.1">
    <property type="nucleotide sequence ID" value="NZ_HG938354.1"/>
</dbReference>
<protein>
    <submittedName>
        <fullName evidence="3">FAD-binding 9 siderophore-interacting domain protein</fullName>
    </submittedName>
</protein>
<dbReference type="AlphaFoldDB" id="A0A068T4L9"/>
<dbReference type="Gene3D" id="2.40.30.10">
    <property type="entry name" value="Translation factors"/>
    <property type="match status" value="1"/>
</dbReference>
<dbReference type="Pfam" id="PF08021">
    <property type="entry name" value="FAD_binding_9"/>
    <property type="match status" value="1"/>
</dbReference>
<dbReference type="InterPro" id="IPR014543">
    <property type="entry name" value="UCP028291"/>
</dbReference>
<dbReference type="eggNOG" id="COG3553">
    <property type="taxonomic scope" value="Bacteria"/>
</dbReference>
<dbReference type="HOGENOM" id="CLU_040923_0_0_5"/>
<sequence>MNAVQPLKLSGVALPKDAERMLDEICEHFIEHADVQRSKDHALLKSKDSTTSIRLADSKLLIELACESEAALQLNRTMIAEHLFYFAGEDPFELTWSEHSLLAVLPNIHEVTVVSAEDVSPHMRRVKFACADIAPFVGGDMHVRLLVPPKGRPPVWPGIRQDGRVAWPEGEDELLVRIYTIRAVDIERRELWVDFLQHPSSPVATPGADFARDVQPGEKVALLGPGGGSLPAAQSILLVGDESALPAIARIAAEVAPGTRMQAIIEVLDEAEEQPLPSAGSLDVRWLHRRSYPAGAKGILAEEVRKAVASIEDGTFVWVACEKEDVRSIRAFLKSRRHDKKMMYVAWYWEQHSA</sequence>
<dbReference type="InterPro" id="IPR017938">
    <property type="entry name" value="Riboflavin_synthase-like_b-brl"/>
</dbReference>
<dbReference type="CDD" id="cd06193">
    <property type="entry name" value="siderophore_interacting"/>
    <property type="match status" value="1"/>
</dbReference>
<accession>A0A068T4L9</accession>
<dbReference type="PROSITE" id="PS51384">
    <property type="entry name" value="FAD_FR"/>
    <property type="match status" value="1"/>
</dbReference>
<dbReference type="OrthoDB" id="9814826at2"/>
<dbReference type="PANTHER" id="PTHR30157:SF0">
    <property type="entry name" value="NADPH-DEPENDENT FERRIC-CHELATE REDUCTASE"/>
    <property type="match status" value="1"/>
</dbReference>
<evidence type="ECO:0000259" key="2">
    <source>
        <dbReference type="PROSITE" id="PS51384"/>
    </source>
</evidence>
<dbReference type="InterPro" id="IPR039261">
    <property type="entry name" value="FNR_nucleotide-bd"/>
</dbReference>
<feature type="domain" description="FAD-binding FR-type" evidence="2">
    <location>
        <begin position="106"/>
        <end position="232"/>
    </location>
</feature>
<name>A0A068T4L9_NEOGA</name>
<dbReference type="PATRIC" id="fig|1028800.3.peg.6290"/>
<dbReference type="Gene3D" id="3.40.50.80">
    <property type="entry name" value="Nucleotide-binding domain of ferredoxin-NADP reductase (FNR) module"/>
    <property type="match status" value="1"/>
</dbReference>
<dbReference type="InterPro" id="IPR007037">
    <property type="entry name" value="SIP_rossman_dom"/>
</dbReference>
<dbReference type="Pfam" id="PF04954">
    <property type="entry name" value="SIP"/>
    <property type="match status" value="1"/>
</dbReference>
<dbReference type="Pfam" id="PF09981">
    <property type="entry name" value="DUF2218"/>
    <property type="match status" value="1"/>
</dbReference>
<dbReference type="Gene3D" id="3.30.310.50">
    <property type="entry name" value="Alpha-D-phosphohexomutase, C-terminal domain"/>
    <property type="match status" value="1"/>
</dbReference>
<dbReference type="Proteomes" id="UP000028181">
    <property type="component" value="Plasmid pHAMBI540a"/>
</dbReference>
<keyword evidence="3" id="KW-0614">Plasmid</keyword>
<dbReference type="GO" id="GO:0016491">
    <property type="term" value="F:oxidoreductase activity"/>
    <property type="evidence" value="ECO:0007669"/>
    <property type="project" value="InterPro"/>
</dbReference>
<comment type="similarity">
    <text evidence="1">Belongs to the SIP oxidoreductase family.</text>
</comment>
<gene>
    <name evidence="3" type="ORF">RG540_PA16290</name>
</gene>
<dbReference type="PANTHER" id="PTHR30157">
    <property type="entry name" value="FERRIC REDUCTASE, NADPH-DEPENDENT"/>
    <property type="match status" value="1"/>
</dbReference>
<dbReference type="InterPro" id="IPR013113">
    <property type="entry name" value="SIP_FAD-bd"/>
</dbReference>
<evidence type="ECO:0000313" key="4">
    <source>
        <dbReference type="Proteomes" id="UP000028181"/>
    </source>
</evidence>
<evidence type="ECO:0000313" key="3">
    <source>
        <dbReference type="EMBL" id="CDN52305.1"/>
    </source>
</evidence>
<dbReference type="SUPFAM" id="SSF63380">
    <property type="entry name" value="Riboflavin synthase domain-like"/>
    <property type="match status" value="1"/>
</dbReference>
<keyword evidence="4" id="KW-1185">Reference proteome</keyword>
<proteinExistence type="inferred from homology"/>
<dbReference type="InterPro" id="IPR039374">
    <property type="entry name" value="SIP_fam"/>
</dbReference>
<dbReference type="InterPro" id="IPR017927">
    <property type="entry name" value="FAD-bd_FR_type"/>
</dbReference>
<dbReference type="KEGG" id="ngg:RG540_PA16290"/>